<dbReference type="EMBL" id="CP048685">
    <property type="protein sequence ID" value="QPJ61462.1"/>
    <property type="molecule type" value="Genomic_DNA"/>
</dbReference>
<organism evidence="2 3">
    <name type="scientific">Candidatus Nitronauta litoralis</name>
    <dbReference type="NCBI Taxonomy" id="2705533"/>
    <lineage>
        <taxon>Bacteria</taxon>
        <taxon>Pseudomonadati</taxon>
        <taxon>Nitrospinota/Tectimicrobiota group</taxon>
        <taxon>Nitrospinota</taxon>
        <taxon>Nitrospinia</taxon>
        <taxon>Nitrospinales</taxon>
        <taxon>Nitrospinaceae</taxon>
        <taxon>Candidatus Nitronauta</taxon>
    </lineage>
</organism>
<gene>
    <name evidence="2" type="ORF">G3M70_06000</name>
</gene>
<evidence type="ECO:0000256" key="1">
    <source>
        <dbReference type="SAM" id="MobiDB-lite"/>
    </source>
</evidence>
<dbReference type="Proteomes" id="UP000594688">
    <property type="component" value="Chromosome"/>
</dbReference>
<evidence type="ECO:0000313" key="2">
    <source>
        <dbReference type="EMBL" id="QPJ61462.1"/>
    </source>
</evidence>
<protein>
    <submittedName>
        <fullName evidence="2">Uncharacterized protein</fullName>
    </submittedName>
</protein>
<dbReference type="AlphaFoldDB" id="A0A7T0BVZ3"/>
<reference evidence="2 3" key="1">
    <citation type="submission" date="2020-02" db="EMBL/GenBank/DDBJ databases">
        <title>Genomic and physiological characterization of two novel Nitrospinaceae genera.</title>
        <authorList>
            <person name="Mueller A.J."/>
            <person name="Jung M.-Y."/>
            <person name="Strachan C.R."/>
            <person name="Herbold C.W."/>
            <person name="Kirkegaard R.H."/>
            <person name="Daims H."/>
        </authorList>
    </citation>
    <scope>NUCLEOTIDE SEQUENCE [LARGE SCALE GENOMIC DNA]</scope>
    <source>
        <strain evidence="2">EB</strain>
    </source>
</reference>
<dbReference type="KEGG" id="nli:G3M70_06000"/>
<feature type="region of interest" description="Disordered" evidence="1">
    <location>
        <begin position="1"/>
        <end position="20"/>
    </location>
</feature>
<sequence length="132" mass="13892">MRDIQNNIQPNQTIKPSSYTASQNGTAVDLRGFSAATALFYIWAGDFTDTDEVYTPKLQSSDDASNWTDVPAADLEGSLSAVSAFGQEGMQSVGYKGSSRYLRGVLSIAGTSPSILSSATIILGKPHQAPAA</sequence>
<proteinExistence type="predicted"/>
<evidence type="ECO:0000313" key="3">
    <source>
        <dbReference type="Proteomes" id="UP000594688"/>
    </source>
</evidence>
<accession>A0A7T0BVZ3</accession>
<name>A0A7T0BVZ3_9BACT</name>